<accession>A0ABQ9Y283</accession>
<name>A0ABQ9Y283_9EUKA</name>
<feature type="compositionally biased region" description="Basic and acidic residues" evidence="1">
    <location>
        <begin position="85"/>
        <end position="107"/>
    </location>
</feature>
<organism evidence="2 3">
    <name type="scientific">Blattamonas nauphoetae</name>
    <dbReference type="NCBI Taxonomy" id="2049346"/>
    <lineage>
        <taxon>Eukaryota</taxon>
        <taxon>Metamonada</taxon>
        <taxon>Preaxostyla</taxon>
        <taxon>Oxymonadida</taxon>
        <taxon>Blattamonas</taxon>
    </lineage>
</organism>
<dbReference type="Proteomes" id="UP001281761">
    <property type="component" value="Unassembled WGS sequence"/>
</dbReference>
<gene>
    <name evidence="2" type="ORF">BLNAU_7038</name>
</gene>
<protein>
    <submittedName>
        <fullName evidence="2">Uncharacterized protein</fullName>
    </submittedName>
</protein>
<feature type="region of interest" description="Disordered" evidence="1">
    <location>
        <begin position="76"/>
        <end position="107"/>
    </location>
</feature>
<reference evidence="2 3" key="1">
    <citation type="journal article" date="2022" name="bioRxiv">
        <title>Genomics of Preaxostyla Flagellates Illuminates Evolutionary Transitions and the Path Towards Mitochondrial Loss.</title>
        <authorList>
            <person name="Novak L.V.F."/>
            <person name="Treitli S.C."/>
            <person name="Pyrih J."/>
            <person name="Halakuc P."/>
            <person name="Pipaliya S.V."/>
            <person name="Vacek V."/>
            <person name="Brzon O."/>
            <person name="Soukal P."/>
            <person name="Eme L."/>
            <person name="Dacks J.B."/>
            <person name="Karnkowska A."/>
            <person name="Elias M."/>
            <person name="Hampl V."/>
        </authorList>
    </citation>
    <scope>NUCLEOTIDE SEQUENCE [LARGE SCALE GENOMIC DNA]</scope>
    <source>
        <strain evidence="2">NAU3</strain>
        <tissue evidence="2">Gut</tissue>
    </source>
</reference>
<keyword evidence="3" id="KW-1185">Reference proteome</keyword>
<sequence length="107" mass="11676">MWTDVECTLCAALNREDGTMDNVIVDHASSTPQLKSAAWRGETGDECHRIQDDIPGVVTRPNQELVSNESIATPSNVHSTVKISSRREADTTSHFHDVGGASHEEFA</sequence>
<evidence type="ECO:0000313" key="3">
    <source>
        <dbReference type="Proteomes" id="UP001281761"/>
    </source>
</evidence>
<dbReference type="EMBL" id="JARBJD010000042">
    <property type="protein sequence ID" value="KAK2957862.1"/>
    <property type="molecule type" value="Genomic_DNA"/>
</dbReference>
<comment type="caution">
    <text evidence="2">The sequence shown here is derived from an EMBL/GenBank/DDBJ whole genome shotgun (WGS) entry which is preliminary data.</text>
</comment>
<evidence type="ECO:0000313" key="2">
    <source>
        <dbReference type="EMBL" id="KAK2957862.1"/>
    </source>
</evidence>
<evidence type="ECO:0000256" key="1">
    <source>
        <dbReference type="SAM" id="MobiDB-lite"/>
    </source>
</evidence>
<proteinExistence type="predicted"/>